<evidence type="ECO:0000256" key="1">
    <source>
        <dbReference type="SAM" id="MobiDB-lite"/>
    </source>
</evidence>
<accession>A0A811RB25</accession>
<feature type="region of interest" description="Disordered" evidence="1">
    <location>
        <begin position="1"/>
        <end position="55"/>
    </location>
</feature>
<keyword evidence="3" id="KW-1185">Reference proteome</keyword>
<name>A0A811RB25_9POAL</name>
<comment type="caution">
    <text evidence="2">The sequence shown here is derived from an EMBL/GenBank/DDBJ whole genome shotgun (WGS) entry which is preliminary data.</text>
</comment>
<organism evidence="2 3">
    <name type="scientific">Miscanthus lutarioriparius</name>
    <dbReference type="NCBI Taxonomy" id="422564"/>
    <lineage>
        <taxon>Eukaryota</taxon>
        <taxon>Viridiplantae</taxon>
        <taxon>Streptophyta</taxon>
        <taxon>Embryophyta</taxon>
        <taxon>Tracheophyta</taxon>
        <taxon>Spermatophyta</taxon>
        <taxon>Magnoliopsida</taxon>
        <taxon>Liliopsida</taxon>
        <taxon>Poales</taxon>
        <taxon>Poaceae</taxon>
        <taxon>PACMAD clade</taxon>
        <taxon>Panicoideae</taxon>
        <taxon>Andropogonodae</taxon>
        <taxon>Andropogoneae</taxon>
        <taxon>Saccharinae</taxon>
        <taxon>Miscanthus</taxon>
    </lineage>
</organism>
<dbReference type="EMBL" id="CAJGYO010000014">
    <property type="protein sequence ID" value="CAD6267088.1"/>
    <property type="molecule type" value="Genomic_DNA"/>
</dbReference>
<dbReference type="AlphaFoldDB" id="A0A811RB25"/>
<proteinExistence type="predicted"/>
<evidence type="ECO:0000313" key="2">
    <source>
        <dbReference type="EMBL" id="CAD6267088.1"/>
    </source>
</evidence>
<protein>
    <submittedName>
        <fullName evidence="2">Uncharacterized protein</fullName>
    </submittedName>
</protein>
<evidence type="ECO:0000313" key="3">
    <source>
        <dbReference type="Proteomes" id="UP000604825"/>
    </source>
</evidence>
<reference evidence="2" key="1">
    <citation type="submission" date="2020-10" db="EMBL/GenBank/DDBJ databases">
        <authorList>
            <person name="Han B."/>
            <person name="Lu T."/>
            <person name="Zhao Q."/>
            <person name="Huang X."/>
            <person name="Zhao Y."/>
        </authorList>
    </citation>
    <scope>NUCLEOTIDE SEQUENCE</scope>
</reference>
<gene>
    <name evidence="2" type="ORF">NCGR_LOCUS50393</name>
</gene>
<dbReference type="OrthoDB" id="10465506at2759"/>
<dbReference type="Proteomes" id="UP000604825">
    <property type="component" value="Unassembled WGS sequence"/>
</dbReference>
<sequence>MGRLEIDWDDLFDNSSTDHEEGIYLGSPSPAAAKRARVGPAATKRARAGAEGVARASLGDEQPRGTQALHLRLEALCSELERRVVTRASAKTAADRGQDTRSAAENVHNFNQEDEQGEHVACKCCLKSSPVLVRRKKNHEQADGHRKRVPRAAAKNDDKEPAAPPEEIFEAVREIPSLERAGLLRAYSMLIRDDRLFRSLMVLPKDMRKDWLLMEIENQ</sequence>
<feature type="region of interest" description="Disordered" evidence="1">
    <location>
        <begin position="135"/>
        <end position="165"/>
    </location>
</feature>
<feature type="compositionally biased region" description="Low complexity" evidence="1">
    <location>
        <begin position="30"/>
        <end position="42"/>
    </location>
</feature>